<accession>A0A9D1FE52</accession>
<dbReference type="Proteomes" id="UP000824001">
    <property type="component" value="Unassembled WGS sequence"/>
</dbReference>
<dbReference type="AlphaFoldDB" id="A0A9D1FE52"/>
<comment type="caution">
    <text evidence="1">The sequence shown here is derived from an EMBL/GenBank/DDBJ whole genome shotgun (WGS) entry which is preliminary data.</text>
</comment>
<evidence type="ECO:0000313" key="2">
    <source>
        <dbReference type="Proteomes" id="UP000824001"/>
    </source>
</evidence>
<proteinExistence type="predicted"/>
<dbReference type="EMBL" id="DVJK01000204">
    <property type="protein sequence ID" value="HIS67340.1"/>
    <property type="molecule type" value="Genomic_DNA"/>
</dbReference>
<protein>
    <submittedName>
        <fullName evidence="1">Uncharacterized protein</fullName>
    </submittedName>
</protein>
<sequence>CLALIIYAGARALWPKAAPEPTPDASLPVLELDAGLFTDGQGAFLLRMRSFSEYSFGSPWSADTELAALPVFANPVEYAPVEQNRAALSWDEPAMRERLLGLAASLGIDAGEDDIVCALDADGALWSLALSGGGVSIEVERDLSARVDFETPLELPVELGDASTREDYEAAGEYFAEHYAARFGIENPRWSVGGGEYKYDGVTQRYSLRIYEAGKNVAESLVNYCFGGLTLIPGEDGGLRTIRLEPVAAGSLGNYPLISLEEATELVLNGGELPGTLNTLRAEDIAGVTLVYHVGIYDEYYMPYYCFAFVEREPFYTETLPEGFTGYSFYYVPAVSGEYLSPVWDGSIN</sequence>
<evidence type="ECO:0000313" key="1">
    <source>
        <dbReference type="EMBL" id="HIS67340.1"/>
    </source>
</evidence>
<organism evidence="1 2">
    <name type="scientific">Candidatus Scatomorpha merdipullorum</name>
    <dbReference type="NCBI Taxonomy" id="2840927"/>
    <lineage>
        <taxon>Bacteria</taxon>
        <taxon>Bacillati</taxon>
        <taxon>Bacillota</taxon>
        <taxon>Clostridia</taxon>
        <taxon>Eubacteriales</taxon>
        <taxon>Candidatus Scatomorpha</taxon>
    </lineage>
</organism>
<gene>
    <name evidence="1" type="ORF">IAC18_07225</name>
</gene>
<reference evidence="1" key="2">
    <citation type="journal article" date="2021" name="PeerJ">
        <title>Extensive microbial diversity within the chicken gut microbiome revealed by metagenomics and culture.</title>
        <authorList>
            <person name="Gilroy R."/>
            <person name="Ravi A."/>
            <person name="Getino M."/>
            <person name="Pursley I."/>
            <person name="Horton D.L."/>
            <person name="Alikhan N.F."/>
            <person name="Baker D."/>
            <person name="Gharbi K."/>
            <person name="Hall N."/>
            <person name="Watson M."/>
            <person name="Adriaenssens E.M."/>
            <person name="Foster-Nyarko E."/>
            <person name="Jarju S."/>
            <person name="Secka A."/>
            <person name="Antonio M."/>
            <person name="Oren A."/>
            <person name="Chaudhuri R.R."/>
            <person name="La Ragione R."/>
            <person name="Hildebrand F."/>
            <person name="Pallen M.J."/>
        </authorList>
    </citation>
    <scope>NUCLEOTIDE SEQUENCE</scope>
    <source>
        <strain evidence="1">ChiHjej10B9-9673</strain>
    </source>
</reference>
<reference evidence="1" key="1">
    <citation type="submission" date="2020-10" db="EMBL/GenBank/DDBJ databases">
        <authorList>
            <person name="Gilroy R."/>
        </authorList>
    </citation>
    <scope>NUCLEOTIDE SEQUENCE</scope>
    <source>
        <strain evidence="1">ChiHjej10B9-9673</strain>
    </source>
</reference>
<feature type="non-terminal residue" evidence="1">
    <location>
        <position position="1"/>
    </location>
</feature>
<name>A0A9D1FE52_9FIRM</name>